<evidence type="ECO:0000313" key="8">
    <source>
        <dbReference type="EMBL" id="XBS22498.1"/>
    </source>
</evidence>
<feature type="transmembrane region" description="Helical" evidence="7">
    <location>
        <begin position="6"/>
        <end position="28"/>
    </location>
</feature>
<dbReference type="NCBIfam" id="TIGR00427">
    <property type="entry name" value="NAAT family transporter"/>
    <property type="match status" value="1"/>
</dbReference>
<keyword evidence="5 7" id="KW-1133">Transmembrane helix</keyword>
<proteinExistence type="inferred from homology"/>
<keyword evidence="4 7" id="KW-0812">Transmembrane</keyword>
<evidence type="ECO:0000256" key="2">
    <source>
        <dbReference type="ARBA" id="ARBA00009784"/>
    </source>
</evidence>
<keyword evidence="3" id="KW-1003">Cell membrane</keyword>
<evidence type="ECO:0000256" key="3">
    <source>
        <dbReference type="ARBA" id="ARBA00022475"/>
    </source>
</evidence>
<comment type="subcellular location">
    <subcellularLocation>
        <location evidence="1 7">Cell membrane</location>
        <topology evidence="1 7">Multi-pass membrane protein</topology>
    </subcellularLocation>
</comment>
<dbReference type="AlphaFoldDB" id="A0AAU7NZS4"/>
<comment type="similarity">
    <text evidence="2 7">Belongs to the UPF0056 (MarC) family.</text>
</comment>
<organism evidence="8 9">
    <name type="scientific">Methylomarinum roseum</name>
    <dbReference type="NCBI Taxonomy" id="3067653"/>
    <lineage>
        <taxon>Bacteria</taxon>
        <taxon>Pseudomonadati</taxon>
        <taxon>Pseudomonadota</taxon>
        <taxon>Gammaproteobacteria</taxon>
        <taxon>Methylococcales</taxon>
        <taxon>Methylococcaceae</taxon>
        <taxon>Methylomarinum</taxon>
    </lineage>
</organism>
<feature type="transmembrane region" description="Helical" evidence="7">
    <location>
        <begin position="71"/>
        <end position="92"/>
    </location>
</feature>
<evidence type="ECO:0000256" key="1">
    <source>
        <dbReference type="ARBA" id="ARBA00004651"/>
    </source>
</evidence>
<evidence type="ECO:0000256" key="4">
    <source>
        <dbReference type="ARBA" id="ARBA00022692"/>
    </source>
</evidence>
<sequence length="209" mass="21965">MLETVTVALATFFATVGPIDIAVAFAALTTESGGKYRLVMALRGTLIAWAILTLFFLAGESLLRSFGISLPALRTAGGILLLLVAIDMVFARSSGATSTTAQETLEAKMRKDISVFPLATPLIAGPATIGSVILLNANAEGDFYQQLCVYGALLAILAFTFLCLITASQIHKLLGVTGMYVIGRLFGVLLSALAVQFIFDGILQSGLLT</sequence>
<keyword evidence="9" id="KW-1185">Reference proteome</keyword>
<dbReference type="GO" id="GO:0005886">
    <property type="term" value="C:plasma membrane"/>
    <property type="evidence" value="ECO:0007669"/>
    <property type="project" value="UniProtKB-SubCell"/>
</dbReference>
<evidence type="ECO:0000256" key="7">
    <source>
        <dbReference type="RuleBase" id="RU362048"/>
    </source>
</evidence>
<reference evidence="8 9" key="1">
    <citation type="journal article" date="2024" name="Microbiology">
        <title>Methylomarinum rosea sp. nov., a novel halophilic methanotrophic bacterium from the hypersaline Lake Elton.</title>
        <authorList>
            <person name="Suleimanov R.Z."/>
            <person name="Oshkin I.Y."/>
            <person name="Danilova O.V."/>
            <person name="Suzina N.E."/>
            <person name="Dedysh S.N."/>
        </authorList>
    </citation>
    <scope>NUCLEOTIDE SEQUENCE [LARGE SCALE GENOMIC DNA]</scope>
    <source>
        <strain evidence="8 9">Ch1-1</strain>
    </source>
</reference>
<dbReference type="Proteomes" id="UP001225378">
    <property type="component" value="Chromosome"/>
</dbReference>
<feature type="transmembrane region" description="Helical" evidence="7">
    <location>
        <begin position="113"/>
        <end position="137"/>
    </location>
</feature>
<protein>
    <recommendedName>
        <fullName evidence="7">UPF0056 membrane protein</fullName>
    </recommendedName>
</protein>
<gene>
    <name evidence="8" type="ORF">Q9L42_010325</name>
</gene>
<dbReference type="KEGG" id="mech:Q9L42_010325"/>
<dbReference type="EMBL" id="CP157743">
    <property type="protein sequence ID" value="XBS22498.1"/>
    <property type="molecule type" value="Genomic_DNA"/>
</dbReference>
<dbReference type="InterPro" id="IPR002771">
    <property type="entry name" value="Multi_antbiot-R_MarC"/>
</dbReference>
<name>A0AAU7NZS4_9GAMM</name>
<feature type="transmembrane region" description="Helical" evidence="7">
    <location>
        <begin position="179"/>
        <end position="199"/>
    </location>
</feature>
<dbReference type="Pfam" id="PF01914">
    <property type="entry name" value="MarC"/>
    <property type="match status" value="1"/>
</dbReference>
<dbReference type="PANTHER" id="PTHR33508:SF1">
    <property type="entry name" value="UPF0056 MEMBRANE PROTEIN YHCE"/>
    <property type="match status" value="1"/>
</dbReference>
<evidence type="ECO:0000313" key="9">
    <source>
        <dbReference type="Proteomes" id="UP001225378"/>
    </source>
</evidence>
<evidence type="ECO:0000256" key="6">
    <source>
        <dbReference type="ARBA" id="ARBA00023136"/>
    </source>
</evidence>
<evidence type="ECO:0000256" key="5">
    <source>
        <dbReference type="ARBA" id="ARBA00022989"/>
    </source>
</evidence>
<feature type="transmembrane region" description="Helical" evidence="7">
    <location>
        <begin position="143"/>
        <end position="167"/>
    </location>
</feature>
<dbReference type="PANTHER" id="PTHR33508">
    <property type="entry name" value="UPF0056 MEMBRANE PROTEIN YHCE"/>
    <property type="match status" value="1"/>
</dbReference>
<feature type="transmembrane region" description="Helical" evidence="7">
    <location>
        <begin position="40"/>
        <end position="59"/>
    </location>
</feature>
<dbReference type="RefSeq" id="WP_349432723.1">
    <property type="nucleotide sequence ID" value="NZ_CP157743.1"/>
</dbReference>
<keyword evidence="6 7" id="KW-0472">Membrane</keyword>
<accession>A0AAU7NZS4</accession>